<sequence>MIGAIVAGNLADIYGRKKVLFIGTVGLMLSLLATSFALSFIVFTFLRFLDVLFVDGKHCVSNSYFMENLPDTHSPNYIILSGIAYLCRDGKSCLAAGLTVLPLIMIPYLKGTSQWLTKKGRSKEASEAAIYIKKWDEMISSEKAKYIIYVSEKSVKESWRNPTKLVGTITSIRYRKLGSYTVVFATNTRGKKLLDHMPDEVPEKELTTHKSTVVVAADSLSFKNIHNIKLDISY</sequence>
<dbReference type="InterPro" id="IPR036259">
    <property type="entry name" value="MFS_trans_sf"/>
</dbReference>
<keyword evidence="3 5" id="KW-1133">Transmembrane helix</keyword>
<dbReference type="SUPFAM" id="SSF103473">
    <property type="entry name" value="MFS general substrate transporter"/>
    <property type="match status" value="1"/>
</dbReference>
<reference evidence="6 7" key="2">
    <citation type="submission" date="2018-08" db="EMBL/GenBank/DDBJ databases">
        <authorList>
            <person name="Laetsch R D."/>
            <person name="Stevens L."/>
            <person name="Kumar S."/>
            <person name="Blaxter L. M."/>
        </authorList>
    </citation>
    <scope>NUCLEOTIDE SEQUENCE [LARGE SCALE GENOMIC DNA]</scope>
</reference>
<keyword evidence="4 5" id="KW-0472">Membrane</keyword>
<dbReference type="Pfam" id="PF00083">
    <property type="entry name" value="Sugar_tr"/>
    <property type="match status" value="1"/>
</dbReference>
<reference evidence="8" key="1">
    <citation type="submission" date="2016-06" db="UniProtKB">
        <authorList>
            <consortium name="WormBaseParasite"/>
        </authorList>
    </citation>
    <scope>IDENTIFICATION</scope>
</reference>
<dbReference type="GO" id="GO:0022857">
    <property type="term" value="F:transmembrane transporter activity"/>
    <property type="evidence" value="ECO:0007669"/>
    <property type="project" value="InterPro"/>
</dbReference>
<comment type="subcellular location">
    <subcellularLocation>
        <location evidence="1">Membrane</location>
        <topology evidence="1">Multi-pass membrane protein</topology>
    </subcellularLocation>
</comment>
<evidence type="ECO:0000256" key="2">
    <source>
        <dbReference type="ARBA" id="ARBA00022692"/>
    </source>
</evidence>
<evidence type="ECO:0000256" key="1">
    <source>
        <dbReference type="ARBA" id="ARBA00004141"/>
    </source>
</evidence>
<organism evidence="8">
    <name type="scientific">Onchocerca ochengi</name>
    <name type="common">Filarial nematode worm</name>
    <dbReference type="NCBI Taxonomy" id="42157"/>
    <lineage>
        <taxon>Eukaryota</taxon>
        <taxon>Metazoa</taxon>
        <taxon>Ecdysozoa</taxon>
        <taxon>Nematoda</taxon>
        <taxon>Chromadorea</taxon>
        <taxon>Rhabditida</taxon>
        <taxon>Spirurina</taxon>
        <taxon>Spiruromorpha</taxon>
        <taxon>Filarioidea</taxon>
        <taxon>Onchocercidae</taxon>
        <taxon>Onchocerca</taxon>
    </lineage>
</organism>
<gene>
    <name evidence="6" type="ORF">NOO_LOCUS7332</name>
</gene>
<evidence type="ECO:0000256" key="5">
    <source>
        <dbReference type="SAM" id="Phobius"/>
    </source>
</evidence>
<protein>
    <submittedName>
        <fullName evidence="8">MFS domain-containing protein</fullName>
    </submittedName>
</protein>
<dbReference type="STRING" id="42157.A0A182EGV8"/>
<name>A0A182EGV8_ONCOC</name>
<dbReference type="InterPro" id="IPR005828">
    <property type="entry name" value="MFS_sugar_transport-like"/>
</dbReference>
<dbReference type="Gene3D" id="1.20.1250.20">
    <property type="entry name" value="MFS general substrate transporter like domains"/>
    <property type="match status" value="1"/>
</dbReference>
<dbReference type="PANTHER" id="PTHR24064">
    <property type="entry name" value="SOLUTE CARRIER FAMILY 22 MEMBER"/>
    <property type="match status" value="1"/>
</dbReference>
<dbReference type="GO" id="GO:0016020">
    <property type="term" value="C:membrane"/>
    <property type="evidence" value="ECO:0007669"/>
    <property type="project" value="UniProtKB-SubCell"/>
</dbReference>
<keyword evidence="2 5" id="KW-0812">Transmembrane</keyword>
<proteinExistence type="predicted"/>
<dbReference type="Proteomes" id="UP000271087">
    <property type="component" value="Unassembled WGS sequence"/>
</dbReference>
<dbReference type="AlphaFoldDB" id="A0A182EGV8"/>
<evidence type="ECO:0000256" key="4">
    <source>
        <dbReference type="ARBA" id="ARBA00023136"/>
    </source>
</evidence>
<keyword evidence="7" id="KW-1185">Reference proteome</keyword>
<evidence type="ECO:0000313" key="8">
    <source>
        <dbReference type="WBParaSite" id="nOo.2.0.1.t07332-RA"/>
    </source>
</evidence>
<dbReference type="EMBL" id="UYRW01002577">
    <property type="protein sequence ID" value="VDK85842.1"/>
    <property type="molecule type" value="Genomic_DNA"/>
</dbReference>
<feature type="transmembrane region" description="Helical" evidence="5">
    <location>
        <begin position="20"/>
        <end position="46"/>
    </location>
</feature>
<evidence type="ECO:0000313" key="7">
    <source>
        <dbReference type="Proteomes" id="UP000271087"/>
    </source>
</evidence>
<dbReference type="OrthoDB" id="3936150at2759"/>
<evidence type="ECO:0000313" key="6">
    <source>
        <dbReference type="EMBL" id="VDK85842.1"/>
    </source>
</evidence>
<dbReference type="WBParaSite" id="nOo.2.0.1.t07332-RA">
    <property type="protein sequence ID" value="nOo.2.0.1.t07332-RA"/>
    <property type="gene ID" value="nOo.2.0.1.g07332"/>
</dbReference>
<accession>A0A182EGV8</accession>
<evidence type="ECO:0000256" key="3">
    <source>
        <dbReference type="ARBA" id="ARBA00022989"/>
    </source>
</evidence>